<gene>
    <name evidence="2" type="ORF">A5866_001417</name>
</gene>
<evidence type="ECO:0000256" key="1">
    <source>
        <dbReference type="SAM" id="Phobius"/>
    </source>
</evidence>
<dbReference type="EMBL" id="CP147248">
    <property type="protein sequence ID" value="WYJ86339.1"/>
    <property type="molecule type" value="Genomic_DNA"/>
</dbReference>
<reference evidence="3" key="1">
    <citation type="submission" date="2017-05" db="EMBL/GenBank/DDBJ databases">
        <title>The Genome Sequence of EEnterococcus faecalis 9F2_4866.</title>
        <authorList>
            <consortium name="The Broad Institute Genomics Platform"/>
            <consortium name="The Broad Institute Genomic Center for Infectious Diseases"/>
            <person name="Earl A."/>
            <person name="Manson A."/>
            <person name="Schwartman J."/>
            <person name="Gilmore M."/>
            <person name="Abouelleil A."/>
            <person name="Cao P."/>
            <person name="Chapman S."/>
            <person name="Cusick C."/>
            <person name="Shea T."/>
            <person name="Young S."/>
            <person name="Neafsey D."/>
            <person name="Nusbaum C."/>
            <person name="Birren B."/>
        </authorList>
    </citation>
    <scope>NUCLEOTIDE SEQUENCE [LARGE SCALE GENOMIC DNA]</scope>
    <source>
        <strain evidence="3">12C11_DIV0727</strain>
    </source>
</reference>
<evidence type="ECO:0008006" key="4">
    <source>
        <dbReference type="Google" id="ProtNLM"/>
    </source>
</evidence>
<proteinExistence type="predicted"/>
<accession>A0ABZ2T896</accession>
<dbReference type="Proteomes" id="UP000195080">
    <property type="component" value="Chromosome"/>
</dbReference>
<name>A0ABZ2T896_9ENTE</name>
<keyword evidence="1" id="KW-1133">Transmembrane helix</keyword>
<keyword evidence="1" id="KW-0472">Membrane</keyword>
<evidence type="ECO:0000313" key="3">
    <source>
        <dbReference type="Proteomes" id="UP000195080"/>
    </source>
</evidence>
<keyword evidence="1" id="KW-0812">Transmembrane</keyword>
<organism evidence="2 3">
    <name type="scientific">Candidatus Enterococcus lemimoniae</name>
    <dbReference type="NCBI Taxonomy" id="1834167"/>
    <lineage>
        <taxon>Bacteria</taxon>
        <taxon>Bacillati</taxon>
        <taxon>Bacillota</taxon>
        <taxon>Bacilli</taxon>
        <taxon>Lactobacillales</taxon>
        <taxon>Enterococcaceae</taxon>
        <taxon>Enterococcus</taxon>
    </lineage>
</organism>
<reference evidence="2 3" key="2">
    <citation type="submission" date="2024-03" db="EMBL/GenBank/DDBJ databases">
        <title>The Genome Sequence of Enterococcus sp. DIV0727d.</title>
        <authorList>
            <consortium name="The Broad Institute Genomics Platform"/>
            <consortium name="The Broad Institute Microbial Omics Core"/>
            <consortium name="The Broad Institute Genomic Center for Infectious Diseases"/>
            <person name="Earl A."/>
            <person name="Manson A."/>
            <person name="Gilmore M."/>
            <person name="Schwartman J."/>
            <person name="Shea T."/>
            <person name="Abouelleil A."/>
            <person name="Cao P."/>
            <person name="Chapman S."/>
            <person name="Cusick C."/>
            <person name="Young S."/>
            <person name="Neafsey D."/>
            <person name="Nusbaum C."/>
            <person name="Birren B."/>
        </authorList>
    </citation>
    <scope>NUCLEOTIDE SEQUENCE [LARGE SCALE GENOMIC DNA]</scope>
    <source>
        <strain evidence="2 3">12C11_DIV0727</strain>
    </source>
</reference>
<protein>
    <recommendedName>
        <fullName evidence="4">Carboxypeptidase regulatory-like domain-containing protein</fullName>
    </recommendedName>
</protein>
<sequence>MRKKMLVVWLLMLVFPIVCYGEDIEEPATESSFNALNALNDLTSRYARKQVLDGTTTSVKKKKAEVYLEFPFDNSPYVAFSTFLLNGPTHHYSGFIETIYYRDKIKIKDMYYEKNPVKTDKIGIYSTDLCFTSNEGVIYHYKNVPYLVSSDQMTIFFSEVDFNKEHKKISGKIKMPASKNTYQIELFYTDNDEYHYQETTADKNGVFSLSLNREGIEGKMYLRSSDGLGNYANACDIDKTGMIGYPVPREALKAIEASYKQNTKKETSVVKIVITIVSRMLLVILFILVLLRLRVIIKRRQRRKRVK</sequence>
<evidence type="ECO:0000313" key="2">
    <source>
        <dbReference type="EMBL" id="WYJ86339.1"/>
    </source>
</evidence>
<dbReference type="RefSeq" id="WP_086443966.1">
    <property type="nucleotide sequence ID" value="NZ_CP147248.1"/>
</dbReference>
<feature type="transmembrane region" description="Helical" evidence="1">
    <location>
        <begin position="272"/>
        <end position="297"/>
    </location>
</feature>
<keyword evidence="3" id="KW-1185">Reference proteome</keyword>